<keyword evidence="2" id="KW-1185">Reference proteome</keyword>
<dbReference type="RefSeq" id="WP_018581552.1">
    <property type="nucleotide sequence ID" value="NZ_UFXQ01000001.1"/>
</dbReference>
<dbReference type="Proteomes" id="UP000254467">
    <property type="component" value="Unassembled WGS sequence"/>
</dbReference>
<evidence type="ECO:0000313" key="1">
    <source>
        <dbReference type="EMBL" id="STC69548.1"/>
    </source>
</evidence>
<dbReference type="AlphaFoldDB" id="A0A376CPF5"/>
<accession>A0A376CPF5</accession>
<sequence>MALLSISDDRVTVTLRWWEKIAARRSHLTIPLRVIRGVSCVDDARAALGEGERTYATHIRGLTYSGTMNRGGKPVLGICHGLGPGIVLELEDATYGAIVISTPHAEKYAEMLASRVA</sequence>
<organism evidence="1 2">
    <name type="scientific">Corynebacterium pilosum</name>
    <dbReference type="NCBI Taxonomy" id="35756"/>
    <lineage>
        <taxon>Bacteria</taxon>
        <taxon>Bacillati</taxon>
        <taxon>Actinomycetota</taxon>
        <taxon>Actinomycetes</taxon>
        <taxon>Mycobacteriales</taxon>
        <taxon>Corynebacteriaceae</taxon>
        <taxon>Corynebacterium</taxon>
    </lineage>
</organism>
<gene>
    <name evidence="1" type="ORF">NCTC11862_01343</name>
</gene>
<reference evidence="1 2" key="1">
    <citation type="submission" date="2018-06" db="EMBL/GenBank/DDBJ databases">
        <authorList>
            <consortium name="Pathogen Informatics"/>
            <person name="Doyle S."/>
        </authorList>
    </citation>
    <scope>NUCLEOTIDE SEQUENCE [LARGE SCALE GENOMIC DNA]</scope>
    <source>
        <strain evidence="1 2">NCTC11862</strain>
    </source>
</reference>
<evidence type="ECO:0000313" key="2">
    <source>
        <dbReference type="Proteomes" id="UP000254467"/>
    </source>
</evidence>
<name>A0A376CPF5_9CORY</name>
<protein>
    <submittedName>
        <fullName evidence="1">Uncharacterized protein</fullName>
    </submittedName>
</protein>
<dbReference type="OrthoDB" id="530515at2"/>
<dbReference type="STRING" id="35756.GCA_001044155_00790"/>
<proteinExistence type="predicted"/>
<dbReference type="EMBL" id="UFXQ01000001">
    <property type="protein sequence ID" value="STC69548.1"/>
    <property type="molecule type" value="Genomic_DNA"/>
</dbReference>